<dbReference type="OrthoDB" id="78821at203691"/>
<name>A0A5F1ZVC5_9LEPT</name>
<keyword evidence="1" id="KW-0472">Membrane</keyword>
<feature type="transmembrane region" description="Helical" evidence="1">
    <location>
        <begin position="72"/>
        <end position="97"/>
    </location>
</feature>
<protein>
    <submittedName>
        <fullName evidence="2">Uncharacterized protein</fullName>
    </submittedName>
</protein>
<sequence length="142" mass="16753">MLFNGTIRYAHRISFTSSVLFRLRVAEKYPKLKVESRLYVSIRDKITNLQDSKLRAIFKEMLRDYEVSVVRYMISTSSSLIIFSIISVGYYFLLFVVQKGVRQLKEGFQVAKNHTRRLLREQVKDAEYQVYIGIQDKPRTVC</sequence>
<evidence type="ECO:0000313" key="4">
    <source>
        <dbReference type="Proteomes" id="UP000297273"/>
    </source>
</evidence>
<dbReference type="Proteomes" id="UP000297946">
    <property type="component" value="Unassembled WGS sequence"/>
</dbReference>
<comment type="caution">
    <text evidence="2">The sequence shown here is derived from an EMBL/GenBank/DDBJ whole genome shotgun (WGS) entry which is preliminary data.</text>
</comment>
<evidence type="ECO:0000256" key="1">
    <source>
        <dbReference type="SAM" id="Phobius"/>
    </source>
</evidence>
<dbReference type="RefSeq" id="WP_135645020.1">
    <property type="nucleotide sequence ID" value="NZ_RQER01000006.1"/>
</dbReference>
<dbReference type="AlphaFoldDB" id="A0A5F1ZVC5"/>
<dbReference type="EMBL" id="RQER01000006">
    <property type="protein sequence ID" value="TGK01332.1"/>
    <property type="molecule type" value="Genomic_DNA"/>
</dbReference>
<organism evidence="2 5">
    <name type="scientific">Leptospira langatensis</name>
    <dbReference type="NCBI Taxonomy" id="2484983"/>
    <lineage>
        <taxon>Bacteria</taxon>
        <taxon>Pseudomonadati</taxon>
        <taxon>Spirochaetota</taxon>
        <taxon>Spirochaetia</taxon>
        <taxon>Leptospirales</taxon>
        <taxon>Leptospiraceae</taxon>
        <taxon>Leptospira</taxon>
    </lineage>
</organism>
<keyword evidence="4" id="KW-1185">Reference proteome</keyword>
<reference evidence="4 5" key="2">
    <citation type="journal article" date="2019" name="PLoS Negl. Trop. Dis.">
        <title>Revisiting the worldwide diversity of Leptospira species in the environment.</title>
        <authorList>
            <person name="Vincent A.T."/>
            <person name="Schiettekatte O."/>
            <person name="Bourhy P."/>
            <person name="Veyrier F.J."/>
            <person name="Picardeau M."/>
        </authorList>
    </citation>
    <scope>NUCLEOTIDE SEQUENCE [LARGE SCALE GENOMIC DNA]</scope>
    <source>
        <strain evidence="4">201702690</strain>
        <strain evidence="2 5">SSW18</strain>
    </source>
</reference>
<evidence type="ECO:0000313" key="2">
    <source>
        <dbReference type="EMBL" id="TGK01332.1"/>
    </source>
</evidence>
<proteinExistence type="predicted"/>
<gene>
    <name evidence="2" type="ORF">EHO57_10375</name>
    <name evidence="3" type="ORF">EHQ53_08495</name>
</gene>
<keyword evidence="1" id="KW-1133">Transmembrane helix</keyword>
<evidence type="ECO:0000313" key="5">
    <source>
        <dbReference type="Proteomes" id="UP000297946"/>
    </source>
</evidence>
<reference evidence="3" key="1">
    <citation type="submission" date="2018-10" db="EMBL/GenBank/DDBJ databases">
        <authorList>
            <person name="Vincent A.T."/>
            <person name="Schiettekatte O."/>
            <person name="Bourhy P."/>
            <person name="Veyrier F.J."/>
            <person name="Picardeau M."/>
        </authorList>
    </citation>
    <scope>NUCLEOTIDE SEQUENCE</scope>
    <source>
        <strain evidence="3">201702690</strain>
    </source>
</reference>
<accession>A0A5F1ZVC5</accession>
<dbReference type="EMBL" id="RQGC01000004">
    <property type="protein sequence ID" value="TGL42216.1"/>
    <property type="molecule type" value="Genomic_DNA"/>
</dbReference>
<dbReference type="Proteomes" id="UP000297273">
    <property type="component" value="Unassembled WGS sequence"/>
</dbReference>
<evidence type="ECO:0000313" key="3">
    <source>
        <dbReference type="EMBL" id="TGL42216.1"/>
    </source>
</evidence>
<keyword evidence="1" id="KW-0812">Transmembrane</keyword>